<evidence type="ECO:0000256" key="2">
    <source>
        <dbReference type="ARBA" id="ARBA00022670"/>
    </source>
</evidence>
<gene>
    <name evidence="7" type="ORF">LVY72_09675</name>
</gene>
<dbReference type="InterPro" id="IPR038765">
    <property type="entry name" value="Papain-like_cys_pep_sf"/>
</dbReference>
<accession>A0ABS9L677</accession>
<evidence type="ECO:0000256" key="4">
    <source>
        <dbReference type="ARBA" id="ARBA00022807"/>
    </source>
</evidence>
<keyword evidence="8" id="KW-1185">Reference proteome</keyword>
<evidence type="ECO:0000259" key="6">
    <source>
        <dbReference type="PROSITE" id="PS51935"/>
    </source>
</evidence>
<dbReference type="RefSeq" id="WP_237820242.1">
    <property type="nucleotide sequence ID" value="NZ_JAKLTQ010000005.1"/>
</dbReference>
<dbReference type="Pfam" id="PF00877">
    <property type="entry name" value="NLPC_P60"/>
    <property type="match status" value="1"/>
</dbReference>
<organism evidence="7 8">
    <name type="scientific">Arthrobacter hankyongi</name>
    <dbReference type="NCBI Taxonomy" id="2904801"/>
    <lineage>
        <taxon>Bacteria</taxon>
        <taxon>Bacillati</taxon>
        <taxon>Actinomycetota</taxon>
        <taxon>Actinomycetes</taxon>
        <taxon>Micrococcales</taxon>
        <taxon>Micrococcaceae</taxon>
        <taxon>Arthrobacter</taxon>
    </lineage>
</organism>
<keyword evidence="2" id="KW-0645">Protease</keyword>
<feature type="domain" description="NlpC/P60" evidence="6">
    <location>
        <begin position="123"/>
        <end position="232"/>
    </location>
</feature>
<comment type="similarity">
    <text evidence="1">Belongs to the peptidase C40 family.</text>
</comment>
<evidence type="ECO:0000256" key="5">
    <source>
        <dbReference type="SAM" id="MobiDB-lite"/>
    </source>
</evidence>
<dbReference type="PROSITE" id="PS51935">
    <property type="entry name" value="NLPC_P60"/>
    <property type="match status" value="1"/>
</dbReference>
<reference evidence="7" key="1">
    <citation type="submission" date="2022-01" db="EMBL/GenBank/DDBJ databases">
        <authorList>
            <person name="Jo J.-H."/>
            <person name="Im W.-T."/>
        </authorList>
    </citation>
    <scope>NUCLEOTIDE SEQUENCE</scope>
    <source>
        <strain evidence="7">I2-34</strain>
    </source>
</reference>
<dbReference type="InterPro" id="IPR000064">
    <property type="entry name" value="NLP_P60_dom"/>
</dbReference>
<keyword evidence="3" id="KW-0378">Hydrolase</keyword>
<comment type="caution">
    <text evidence="7">The sequence shown here is derived from an EMBL/GenBank/DDBJ whole genome shotgun (WGS) entry which is preliminary data.</text>
</comment>
<protein>
    <submittedName>
        <fullName evidence="7">C40 family peptidase</fullName>
    </submittedName>
</protein>
<dbReference type="InterPro" id="IPR051202">
    <property type="entry name" value="Peptidase_C40"/>
</dbReference>
<keyword evidence="4" id="KW-0788">Thiol protease</keyword>
<dbReference type="PANTHER" id="PTHR47053:SF1">
    <property type="entry name" value="MUREIN DD-ENDOPEPTIDASE MEPH-RELATED"/>
    <property type="match status" value="1"/>
</dbReference>
<dbReference type="EMBL" id="JAKLTQ010000005">
    <property type="protein sequence ID" value="MCG2622186.1"/>
    <property type="molecule type" value="Genomic_DNA"/>
</dbReference>
<dbReference type="Gene3D" id="3.90.1720.10">
    <property type="entry name" value="endopeptidase domain like (from Nostoc punctiforme)"/>
    <property type="match status" value="1"/>
</dbReference>
<dbReference type="Proteomes" id="UP001165368">
    <property type="component" value="Unassembled WGS sequence"/>
</dbReference>
<proteinExistence type="inferred from homology"/>
<evidence type="ECO:0000256" key="1">
    <source>
        <dbReference type="ARBA" id="ARBA00007074"/>
    </source>
</evidence>
<evidence type="ECO:0000313" key="8">
    <source>
        <dbReference type="Proteomes" id="UP001165368"/>
    </source>
</evidence>
<feature type="region of interest" description="Disordered" evidence="5">
    <location>
        <begin position="1"/>
        <end position="26"/>
    </location>
</feature>
<evidence type="ECO:0000313" key="7">
    <source>
        <dbReference type="EMBL" id="MCG2622186.1"/>
    </source>
</evidence>
<evidence type="ECO:0000256" key="3">
    <source>
        <dbReference type="ARBA" id="ARBA00022801"/>
    </source>
</evidence>
<dbReference type="PANTHER" id="PTHR47053">
    <property type="entry name" value="MUREIN DD-ENDOPEPTIDASE MEPH-RELATED"/>
    <property type="match status" value="1"/>
</dbReference>
<name>A0ABS9L677_9MICC</name>
<dbReference type="SUPFAM" id="SSF54001">
    <property type="entry name" value="Cysteine proteinases"/>
    <property type="match status" value="1"/>
</dbReference>
<sequence>MTLREGFGQSSAENPAGRERRLASPRKTAPRIHALVAAATGLLLALGTAAVATIPAHTGPTLALAEKSGTPLSRTFSVPTGALASLVRVSAASKASKTKKPWAKKTKAAQKQAATRKRLASKAARAGRIVSMARKGIGKPYAWGGTSPRGWDCSGFVGWVYSKAGVTLPRIKQWTAMTRTSKPRPGDLVVQNHGSHVGIYTGHGKMISALSQAQGTQTHPVSWMPAKFYTLQ</sequence>